<evidence type="ECO:0000256" key="1">
    <source>
        <dbReference type="SAM" id="MobiDB-lite"/>
    </source>
</evidence>
<sequence>MDIECPYDTYQPSPTEHFNPDFATPTIDEGFVRGFLSRQSTMQRYFQDPDRPYFHPASHHDSDDSTHAYPFVPHNGYAPPDVFTHDALHIAVGYSSPSGSTFDSAYNSSGMSERTSSPWRSPPIANVALSSDLLYNECGPHGLRNHTASPRHDSFVSRSCVTMHDVQPQADIQPDTVVLHNEGFDYSSFGAFVQEGYQPIGPADNASTPATYPDTIDIDVDVSHGIEQGEAGPVALRPRRISLTNPITTPSSSTRVARRPRSSRTSSSRNVGDLQVGTQRPLPLPDHFLAPWQSTAAHPASDRRTNGSDTLQPNTCYVELRSPPEHSRCLFCDDEFYGPGSWEQRMEHISAHLEAAKKERESAGNPVNWKSDEAVHDWLVAEGLVVVRGHSWVLVDSGRRKSVT</sequence>
<accession>A0A0F4GRG1</accession>
<organism evidence="2 3">
    <name type="scientific">Zymoseptoria brevis</name>
    <dbReference type="NCBI Taxonomy" id="1047168"/>
    <lineage>
        <taxon>Eukaryota</taxon>
        <taxon>Fungi</taxon>
        <taxon>Dikarya</taxon>
        <taxon>Ascomycota</taxon>
        <taxon>Pezizomycotina</taxon>
        <taxon>Dothideomycetes</taxon>
        <taxon>Dothideomycetidae</taxon>
        <taxon>Mycosphaerellales</taxon>
        <taxon>Mycosphaerellaceae</taxon>
        <taxon>Zymoseptoria</taxon>
    </lineage>
</organism>
<proteinExistence type="predicted"/>
<reference evidence="2 3" key="1">
    <citation type="submission" date="2015-03" db="EMBL/GenBank/DDBJ databases">
        <title>RNA-seq based gene annotation and comparative genomics of four Zymoseptoria species reveal species-specific pathogenicity related genes and transposable element activity.</title>
        <authorList>
            <person name="Grandaubert J."/>
            <person name="Bhattacharyya A."/>
            <person name="Stukenbrock E.H."/>
        </authorList>
    </citation>
    <scope>NUCLEOTIDE SEQUENCE [LARGE SCALE GENOMIC DNA]</scope>
    <source>
        <strain evidence="2 3">Zb18110</strain>
    </source>
</reference>
<name>A0A0F4GRG1_9PEZI</name>
<dbReference type="Proteomes" id="UP000033647">
    <property type="component" value="Unassembled WGS sequence"/>
</dbReference>
<dbReference type="AlphaFoldDB" id="A0A0F4GRG1"/>
<dbReference type="STRING" id="1047168.A0A0F4GRG1"/>
<evidence type="ECO:0000313" key="2">
    <source>
        <dbReference type="EMBL" id="KJY00020.1"/>
    </source>
</evidence>
<gene>
    <name evidence="2" type="ORF">TI39_contig345g00063</name>
</gene>
<keyword evidence="3" id="KW-1185">Reference proteome</keyword>
<dbReference type="EMBL" id="LAFY01000337">
    <property type="protein sequence ID" value="KJY00020.1"/>
    <property type="molecule type" value="Genomic_DNA"/>
</dbReference>
<evidence type="ECO:0000313" key="3">
    <source>
        <dbReference type="Proteomes" id="UP000033647"/>
    </source>
</evidence>
<protein>
    <submittedName>
        <fullName evidence="2">Uncharacterized protein</fullName>
    </submittedName>
</protein>
<dbReference type="OrthoDB" id="5388486at2759"/>
<comment type="caution">
    <text evidence="2">The sequence shown here is derived from an EMBL/GenBank/DDBJ whole genome shotgun (WGS) entry which is preliminary data.</text>
</comment>
<feature type="region of interest" description="Disordered" evidence="1">
    <location>
        <begin position="230"/>
        <end position="315"/>
    </location>
</feature>